<dbReference type="InterPro" id="IPR041633">
    <property type="entry name" value="Polbeta"/>
</dbReference>
<keyword evidence="2" id="KW-0808">Transferase</keyword>
<feature type="domain" description="Polymerase beta nucleotidyltransferase" evidence="1">
    <location>
        <begin position="17"/>
        <end position="104"/>
    </location>
</feature>
<comment type="caution">
    <text evidence="2">The sequence shown here is derived from an EMBL/GenBank/DDBJ whole genome shotgun (WGS) entry which is preliminary data.</text>
</comment>
<dbReference type="EMBL" id="PCSH01000108">
    <property type="protein sequence ID" value="PIP40625.1"/>
    <property type="molecule type" value="Genomic_DNA"/>
</dbReference>
<dbReference type="CDD" id="cd05403">
    <property type="entry name" value="NT_KNTase_like"/>
    <property type="match status" value="1"/>
</dbReference>
<dbReference type="PANTHER" id="PTHR43852:SF2">
    <property type="entry name" value="PROTEIN ADENYLYLTRANSFERASE MNTA"/>
    <property type="match status" value="1"/>
</dbReference>
<reference evidence="2 3" key="1">
    <citation type="submission" date="2017-09" db="EMBL/GenBank/DDBJ databases">
        <title>Depth-based differentiation of microbial function through sediment-hosted aquifers and enrichment of novel symbionts in the deep terrestrial subsurface.</title>
        <authorList>
            <person name="Probst A.J."/>
            <person name="Ladd B."/>
            <person name="Jarett J.K."/>
            <person name="Geller-Mcgrath D.E."/>
            <person name="Sieber C.M."/>
            <person name="Emerson J.B."/>
            <person name="Anantharaman K."/>
            <person name="Thomas B.C."/>
            <person name="Malmstrom R."/>
            <person name="Stieglmeier M."/>
            <person name="Klingl A."/>
            <person name="Woyke T."/>
            <person name="Ryan C.M."/>
            <person name="Banfield J.F."/>
        </authorList>
    </citation>
    <scope>NUCLEOTIDE SEQUENCE [LARGE SCALE GENOMIC DNA]</scope>
    <source>
        <strain evidence="2">CG23_combo_of_CG06-09_8_20_14_all_40_23</strain>
    </source>
</reference>
<dbReference type="InterPro" id="IPR043519">
    <property type="entry name" value="NT_sf"/>
</dbReference>
<dbReference type="PANTHER" id="PTHR43852">
    <property type="entry name" value="NUCLEOTIDYLTRANSFERASE"/>
    <property type="match status" value="1"/>
</dbReference>
<dbReference type="InterPro" id="IPR052930">
    <property type="entry name" value="TA_antitoxin_MntA"/>
</dbReference>
<dbReference type="Pfam" id="PF18765">
    <property type="entry name" value="Polbeta"/>
    <property type="match status" value="1"/>
</dbReference>
<dbReference type="Proteomes" id="UP000231067">
    <property type="component" value="Unassembled WGS sequence"/>
</dbReference>
<proteinExistence type="predicted"/>
<evidence type="ECO:0000259" key="1">
    <source>
        <dbReference type="Pfam" id="PF18765"/>
    </source>
</evidence>
<evidence type="ECO:0000313" key="3">
    <source>
        <dbReference type="Proteomes" id="UP000231067"/>
    </source>
</evidence>
<dbReference type="Gene3D" id="3.30.460.10">
    <property type="entry name" value="Beta Polymerase, domain 2"/>
    <property type="match status" value="1"/>
</dbReference>
<evidence type="ECO:0000313" key="2">
    <source>
        <dbReference type="EMBL" id="PIP40625.1"/>
    </source>
</evidence>
<protein>
    <submittedName>
        <fullName evidence="2">Nucleotidyltransferase</fullName>
    </submittedName>
</protein>
<gene>
    <name evidence="2" type="ORF">COX18_06120</name>
</gene>
<organism evidence="2 3">
    <name type="scientific">Candidatus Desantisbacteria bacterium CG23_combo_of_CG06-09_8_20_14_all_40_23</name>
    <dbReference type="NCBI Taxonomy" id="1974550"/>
    <lineage>
        <taxon>Bacteria</taxon>
        <taxon>Candidatus Desantisiibacteriota</taxon>
    </lineage>
</organism>
<accession>A0A2H0A588</accession>
<sequence>MRNMGITQRENEILNRTIDILKKYLDPHLIILFGSRAKQKYPEHADFDLAIDKERIDIGLERRLKEEIEEVSGLYKVDIVFLNAVDKSFKDIILKTGRVVYGRKDG</sequence>
<name>A0A2H0A588_9BACT</name>
<dbReference type="AlphaFoldDB" id="A0A2H0A588"/>
<dbReference type="GO" id="GO:0016740">
    <property type="term" value="F:transferase activity"/>
    <property type="evidence" value="ECO:0007669"/>
    <property type="project" value="UniProtKB-KW"/>
</dbReference>
<dbReference type="SUPFAM" id="SSF81301">
    <property type="entry name" value="Nucleotidyltransferase"/>
    <property type="match status" value="1"/>
</dbReference>